<name>A0ABQ4T1G7_9HYPH</name>
<dbReference type="EMBL" id="BPQR01000084">
    <property type="protein sequence ID" value="GJE08635.1"/>
    <property type="molecule type" value="Genomic_DNA"/>
</dbReference>
<evidence type="ECO:0000313" key="1">
    <source>
        <dbReference type="EMBL" id="GJE08635.1"/>
    </source>
</evidence>
<gene>
    <name evidence="1" type="ORF">AOPFMNJM_3978</name>
</gene>
<accession>A0ABQ4T1G7</accession>
<keyword evidence="2" id="KW-1185">Reference proteome</keyword>
<reference evidence="1" key="1">
    <citation type="journal article" date="2021" name="Front. Microbiol.">
        <title>Comprehensive Comparative Genomics and Phenotyping of Methylobacterium Species.</title>
        <authorList>
            <person name="Alessa O."/>
            <person name="Ogura Y."/>
            <person name="Fujitani Y."/>
            <person name="Takami H."/>
            <person name="Hayashi T."/>
            <person name="Sahin N."/>
            <person name="Tani A."/>
        </authorList>
    </citation>
    <scope>NUCLEOTIDE SEQUENCE</scope>
    <source>
        <strain evidence="1">LMG 23639</strain>
    </source>
</reference>
<organism evidence="1 2">
    <name type="scientific">Methylobacterium jeotgali</name>
    <dbReference type="NCBI Taxonomy" id="381630"/>
    <lineage>
        <taxon>Bacteria</taxon>
        <taxon>Pseudomonadati</taxon>
        <taxon>Pseudomonadota</taxon>
        <taxon>Alphaproteobacteria</taxon>
        <taxon>Hyphomicrobiales</taxon>
        <taxon>Methylobacteriaceae</taxon>
        <taxon>Methylobacterium</taxon>
    </lineage>
</organism>
<dbReference type="Proteomes" id="UP001055102">
    <property type="component" value="Unassembled WGS sequence"/>
</dbReference>
<evidence type="ECO:0008006" key="3">
    <source>
        <dbReference type="Google" id="ProtNLM"/>
    </source>
</evidence>
<sequence length="165" mass="17464">MPLVVKKDRTEAVLSAVADLVKTKLLVGIPAETADRAAEAGEPQPPNNATIGYAMEFGLPERNIPARPHLLPGVQAVLPQAVSRLRTAGTAAIDGDSGAVTKAYHTVGLLAQNAIRAKITEGPFVPLSPRTLARRRARGRKGEKPLTDTGALRAAYTYVIRGKGR</sequence>
<proteinExistence type="predicted"/>
<reference evidence="1" key="2">
    <citation type="submission" date="2021-08" db="EMBL/GenBank/DDBJ databases">
        <authorList>
            <person name="Tani A."/>
            <person name="Ola A."/>
            <person name="Ogura Y."/>
            <person name="Katsura K."/>
            <person name="Hayashi T."/>
        </authorList>
    </citation>
    <scope>NUCLEOTIDE SEQUENCE</scope>
    <source>
        <strain evidence="1">LMG 23639</strain>
    </source>
</reference>
<protein>
    <recommendedName>
        <fullName evidence="3">Bacteriophage protein</fullName>
    </recommendedName>
</protein>
<dbReference type="RefSeq" id="WP_238278506.1">
    <property type="nucleotide sequence ID" value="NZ_BPQR01000084.1"/>
</dbReference>
<evidence type="ECO:0000313" key="2">
    <source>
        <dbReference type="Proteomes" id="UP001055102"/>
    </source>
</evidence>
<comment type="caution">
    <text evidence="1">The sequence shown here is derived from an EMBL/GenBank/DDBJ whole genome shotgun (WGS) entry which is preliminary data.</text>
</comment>